<dbReference type="EMBL" id="CCKQ01013583">
    <property type="protein sequence ID" value="CDW85263.1"/>
    <property type="molecule type" value="Genomic_DNA"/>
</dbReference>
<keyword evidence="2" id="KW-1185">Reference proteome</keyword>
<organism evidence="1 2">
    <name type="scientific">Stylonychia lemnae</name>
    <name type="common">Ciliate</name>
    <dbReference type="NCBI Taxonomy" id="5949"/>
    <lineage>
        <taxon>Eukaryota</taxon>
        <taxon>Sar</taxon>
        <taxon>Alveolata</taxon>
        <taxon>Ciliophora</taxon>
        <taxon>Intramacronucleata</taxon>
        <taxon>Spirotrichea</taxon>
        <taxon>Stichotrichia</taxon>
        <taxon>Sporadotrichida</taxon>
        <taxon>Oxytrichidae</taxon>
        <taxon>Stylonychinae</taxon>
        <taxon>Stylonychia</taxon>
    </lineage>
</organism>
<sequence length="245" mass="27468">MKQNAVNINRKIIDSIQEVPKDKIRKDSALMQQQSGAQLFNMKAKKPNNPLSSNTQTRPNLFRSQITLNINVENNSSKKNMNKSSNTKLTLIEFDSTKCLSNERSTNILQNSILTQQSSKNNLKPQSTSHQKSRQINNILGKTFNGNDSSLSKSKTDVSQLYSPVLISRKKSTFQSYLSKNAQCGGTVAPISKNTVMFLPGSSKRQLNDHSNRKEMMYSPDPNSEMTSPRFVPKSLIAKAKKINQ</sequence>
<evidence type="ECO:0000313" key="1">
    <source>
        <dbReference type="EMBL" id="CDW85263.1"/>
    </source>
</evidence>
<name>A0A078AWS5_STYLE</name>
<dbReference type="InParanoid" id="A0A078AWS5"/>
<evidence type="ECO:0000313" key="2">
    <source>
        <dbReference type="Proteomes" id="UP000039865"/>
    </source>
</evidence>
<proteinExistence type="predicted"/>
<reference evidence="1 2" key="1">
    <citation type="submission" date="2014-06" db="EMBL/GenBank/DDBJ databases">
        <authorList>
            <person name="Swart Estienne"/>
        </authorList>
    </citation>
    <scope>NUCLEOTIDE SEQUENCE [LARGE SCALE GENOMIC DNA]</scope>
    <source>
        <strain evidence="1 2">130c</strain>
    </source>
</reference>
<dbReference type="Proteomes" id="UP000039865">
    <property type="component" value="Unassembled WGS sequence"/>
</dbReference>
<gene>
    <name evidence="1" type="primary">Contig7463.g7973</name>
    <name evidence="1" type="ORF">STYLEM_14337</name>
</gene>
<accession>A0A078AWS5</accession>
<dbReference type="AlphaFoldDB" id="A0A078AWS5"/>
<protein>
    <submittedName>
        <fullName evidence="1">Uncharacterized protein</fullName>
    </submittedName>
</protein>